<proteinExistence type="inferred from homology"/>
<comment type="similarity">
    <text evidence="1 4">Belongs to the D-isomer specific 2-hydroxyacid dehydrogenase family.</text>
</comment>
<dbReference type="EMBL" id="AFVZ01000001">
    <property type="protein sequence ID" value="EHN59115.1"/>
    <property type="molecule type" value="Genomic_DNA"/>
</dbReference>
<dbReference type="PANTHER" id="PTHR43333">
    <property type="entry name" value="2-HACID_DH_C DOMAIN-CONTAINING PROTEIN"/>
    <property type="match status" value="1"/>
</dbReference>
<dbReference type="eggNOG" id="COG0111">
    <property type="taxonomic scope" value="Bacteria"/>
</dbReference>
<evidence type="ECO:0000313" key="8">
    <source>
        <dbReference type="Proteomes" id="UP000004959"/>
    </source>
</evidence>
<dbReference type="CDD" id="cd12155">
    <property type="entry name" value="PGDH_1"/>
    <property type="match status" value="1"/>
</dbReference>
<sequence>MTKLLLLEKIKEENAAQIRRDFPDLELINVDEMRDDLIDQIDIVYGQFAKGQGFSPWFKKVVPNGKSLKWLQTISAGIDFLPLTELAKRGVIVSNMSGLHSEAISENVLAYILILNRGIKQALSNQAKHVWDLNLSGIRQLQQKKIAIFGTGAIGSAVAKLLKPFDVRVIGVNRHGQPLANFDQVITHDQLDAVRDADYVINDMPLTDQTRGYFNADFFKTLTAAPVFINVGRGPSVVQADLVKALDAGLISGAALDVFEKEPLELDSPLWDRENVIVTPHSSALLEHYRRDAYKIFGKNLTSYLKTGKLAINQVNLKEGY</sequence>
<evidence type="ECO:0000256" key="3">
    <source>
        <dbReference type="ARBA" id="ARBA00023027"/>
    </source>
</evidence>
<evidence type="ECO:0000313" key="7">
    <source>
        <dbReference type="EMBL" id="EHN59115.1"/>
    </source>
</evidence>
<dbReference type="PATRIC" id="fig|1045004.4.peg.1011"/>
<dbReference type="GO" id="GO:0016616">
    <property type="term" value="F:oxidoreductase activity, acting on the CH-OH group of donors, NAD or NADP as acceptor"/>
    <property type="evidence" value="ECO:0007669"/>
    <property type="project" value="InterPro"/>
</dbReference>
<dbReference type="InterPro" id="IPR036291">
    <property type="entry name" value="NAD(P)-bd_dom_sf"/>
</dbReference>
<organism evidence="7 8">
    <name type="scientific">Oenococcus kitaharae DSM 17330</name>
    <dbReference type="NCBI Taxonomy" id="1045004"/>
    <lineage>
        <taxon>Bacteria</taxon>
        <taxon>Bacillati</taxon>
        <taxon>Bacillota</taxon>
        <taxon>Bacilli</taxon>
        <taxon>Lactobacillales</taxon>
        <taxon>Lactobacillaceae</taxon>
        <taxon>Oenococcus</taxon>
    </lineage>
</organism>
<accession>G9WFF8</accession>
<keyword evidence="8" id="KW-1185">Reference proteome</keyword>
<reference evidence="7 8" key="1">
    <citation type="journal article" date="2012" name="PLoS ONE">
        <title>Functional divergence in the genus oenococcus as predicted by genome sequencing of the newly-described species, Oenococcus kitaharae.</title>
        <authorList>
            <person name="Borneman A.R."/>
            <person name="McCarthy J.M."/>
            <person name="Chambers P.J."/>
            <person name="Bartowsky E.J."/>
        </authorList>
    </citation>
    <scope>NUCLEOTIDE SEQUENCE [LARGE SCALE GENOMIC DNA]</scope>
    <source>
        <strain evidence="8">DSM17330</strain>
    </source>
</reference>
<evidence type="ECO:0000256" key="1">
    <source>
        <dbReference type="ARBA" id="ARBA00005854"/>
    </source>
</evidence>
<comment type="caution">
    <text evidence="7">The sequence shown here is derived from an EMBL/GenBank/DDBJ whole genome shotgun (WGS) entry which is preliminary data.</text>
</comment>
<dbReference type="InterPro" id="IPR006140">
    <property type="entry name" value="D-isomer_DH_NAD-bd"/>
</dbReference>
<dbReference type="SUPFAM" id="SSF52283">
    <property type="entry name" value="Formate/glycerate dehydrogenase catalytic domain-like"/>
    <property type="match status" value="1"/>
</dbReference>
<protein>
    <submittedName>
        <fullName evidence="7">D-3-phosphoglycerate dehydrogenase</fullName>
    </submittedName>
</protein>
<dbReference type="InterPro" id="IPR006139">
    <property type="entry name" value="D-isomer_2_OHA_DH_cat_dom"/>
</dbReference>
<dbReference type="RefSeq" id="WP_007745831.1">
    <property type="nucleotide sequence ID" value="NZ_CM001398.1"/>
</dbReference>
<dbReference type="Proteomes" id="UP000004959">
    <property type="component" value="Chromosome"/>
</dbReference>
<dbReference type="OrthoDB" id="9805416at2"/>
<evidence type="ECO:0000256" key="4">
    <source>
        <dbReference type="RuleBase" id="RU003719"/>
    </source>
</evidence>
<feature type="domain" description="D-isomer specific 2-hydroxyacid dehydrogenase NAD-binding" evidence="6">
    <location>
        <begin position="109"/>
        <end position="282"/>
    </location>
</feature>
<dbReference type="GO" id="GO:0051287">
    <property type="term" value="F:NAD binding"/>
    <property type="evidence" value="ECO:0007669"/>
    <property type="project" value="InterPro"/>
</dbReference>
<dbReference type="HOGENOM" id="CLU_019796_1_0_9"/>
<keyword evidence="2 4" id="KW-0560">Oxidoreductase</keyword>
<dbReference type="Pfam" id="PF00389">
    <property type="entry name" value="2-Hacid_dh"/>
    <property type="match status" value="1"/>
</dbReference>
<dbReference type="PANTHER" id="PTHR43333:SF1">
    <property type="entry name" value="D-ISOMER SPECIFIC 2-HYDROXYACID DEHYDROGENASE NAD-BINDING DOMAIN-CONTAINING PROTEIN"/>
    <property type="match status" value="1"/>
</dbReference>
<dbReference type="STRING" id="336988.NT96_06320"/>
<dbReference type="SUPFAM" id="SSF51735">
    <property type="entry name" value="NAD(P)-binding Rossmann-fold domains"/>
    <property type="match status" value="1"/>
</dbReference>
<evidence type="ECO:0000259" key="6">
    <source>
        <dbReference type="Pfam" id="PF02826"/>
    </source>
</evidence>
<gene>
    <name evidence="7" type="ORF">OKIT_1012</name>
</gene>
<evidence type="ECO:0000256" key="2">
    <source>
        <dbReference type="ARBA" id="ARBA00023002"/>
    </source>
</evidence>
<dbReference type="Pfam" id="PF02826">
    <property type="entry name" value="2-Hacid_dh_C"/>
    <property type="match status" value="1"/>
</dbReference>
<dbReference type="AlphaFoldDB" id="G9WFF8"/>
<keyword evidence="3" id="KW-0520">NAD</keyword>
<name>G9WFF8_9LACO</name>
<dbReference type="Gene3D" id="3.40.50.720">
    <property type="entry name" value="NAD(P)-binding Rossmann-like Domain"/>
    <property type="match status" value="2"/>
</dbReference>
<feature type="domain" description="D-isomer specific 2-hydroxyacid dehydrogenase catalytic" evidence="5">
    <location>
        <begin position="5"/>
        <end position="308"/>
    </location>
</feature>
<evidence type="ECO:0000259" key="5">
    <source>
        <dbReference type="Pfam" id="PF00389"/>
    </source>
</evidence>